<dbReference type="OMA" id="TDRNDNY"/>
<feature type="compositionally biased region" description="Basic and acidic residues" evidence="1">
    <location>
        <begin position="217"/>
        <end position="231"/>
    </location>
</feature>
<dbReference type="AlphaFoldDB" id="H2ZGN5"/>
<organism evidence="2 3">
    <name type="scientific">Ciona savignyi</name>
    <name type="common">Pacific transparent sea squirt</name>
    <dbReference type="NCBI Taxonomy" id="51511"/>
    <lineage>
        <taxon>Eukaryota</taxon>
        <taxon>Metazoa</taxon>
        <taxon>Chordata</taxon>
        <taxon>Tunicata</taxon>
        <taxon>Ascidiacea</taxon>
        <taxon>Phlebobranchia</taxon>
        <taxon>Cionidae</taxon>
        <taxon>Ciona</taxon>
    </lineage>
</organism>
<feature type="region of interest" description="Disordered" evidence="1">
    <location>
        <begin position="105"/>
        <end position="252"/>
    </location>
</feature>
<sequence>MYMASPAVLTSPTHRTKSSRRFSALQESLVKEIGVSHQSDGRGSHISRIRSKFMSATDENNIHDDTKSINGNPDIQLRREKFSSAKKVFESLGSTPVKYSAPQVLQKPGGLISPTRTAPLSPTNTSSFSSWSTLISEPDQVERKESQTDSQTSSNEVSPLKSDLRGRSRNSRAKQKMPRGGSVDSLIRSPSSEREVIIIEANADGINGRTRASRGRPCLEKEGKDRPRPHISEIISTFEKRSRSTDRNDNYQ</sequence>
<name>H2ZGN5_CIOSA</name>
<feature type="compositionally biased region" description="Basic residues" evidence="1">
    <location>
        <begin position="167"/>
        <end position="177"/>
    </location>
</feature>
<feature type="compositionally biased region" description="Basic and acidic residues" evidence="1">
    <location>
        <begin position="238"/>
        <end position="252"/>
    </location>
</feature>
<keyword evidence="3" id="KW-1185">Reference proteome</keyword>
<feature type="region of interest" description="Disordered" evidence="1">
    <location>
        <begin position="1"/>
        <end position="21"/>
    </location>
</feature>
<reference evidence="2" key="2">
    <citation type="submission" date="2025-08" db="UniProtKB">
        <authorList>
            <consortium name="Ensembl"/>
        </authorList>
    </citation>
    <scope>IDENTIFICATION</scope>
</reference>
<proteinExistence type="predicted"/>
<evidence type="ECO:0000313" key="3">
    <source>
        <dbReference type="Proteomes" id="UP000007875"/>
    </source>
</evidence>
<dbReference type="InParanoid" id="H2ZGN5"/>
<dbReference type="Ensembl" id="ENSCSAVT00000016933.1">
    <property type="protein sequence ID" value="ENSCSAVP00000016751.1"/>
    <property type="gene ID" value="ENSCSAVG00000009851.1"/>
</dbReference>
<protein>
    <submittedName>
        <fullName evidence="2">Uncharacterized protein</fullName>
    </submittedName>
</protein>
<dbReference type="Proteomes" id="UP000007875">
    <property type="component" value="Unassembled WGS sequence"/>
</dbReference>
<evidence type="ECO:0000256" key="1">
    <source>
        <dbReference type="SAM" id="MobiDB-lite"/>
    </source>
</evidence>
<dbReference type="HOGENOM" id="CLU_1024995_0_0_1"/>
<feature type="compositionally biased region" description="Low complexity" evidence="1">
    <location>
        <begin position="121"/>
        <end position="136"/>
    </location>
</feature>
<reference evidence="2" key="3">
    <citation type="submission" date="2025-09" db="UniProtKB">
        <authorList>
            <consortium name="Ensembl"/>
        </authorList>
    </citation>
    <scope>IDENTIFICATION</scope>
</reference>
<reference evidence="3" key="1">
    <citation type="submission" date="2003-08" db="EMBL/GenBank/DDBJ databases">
        <authorList>
            <person name="Birren B."/>
            <person name="Nusbaum C."/>
            <person name="Abebe A."/>
            <person name="Abouelleil A."/>
            <person name="Adekoya E."/>
            <person name="Ait-zahra M."/>
            <person name="Allen N."/>
            <person name="Allen T."/>
            <person name="An P."/>
            <person name="Anderson M."/>
            <person name="Anderson S."/>
            <person name="Arachchi H."/>
            <person name="Armbruster J."/>
            <person name="Bachantsang P."/>
            <person name="Baldwin J."/>
            <person name="Barry A."/>
            <person name="Bayul T."/>
            <person name="Blitshsteyn B."/>
            <person name="Bloom T."/>
            <person name="Blye J."/>
            <person name="Boguslavskiy L."/>
            <person name="Borowsky M."/>
            <person name="Boukhgalter B."/>
            <person name="Brunache A."/>
            <person name="Butler J."/>
            <person name="Calixte N."/>
            <person name="Calvo S."/>
            <person name="Camarata J."/>
            <person name="Campo K."/>
            <person name="Chang J."/>
            <person name="Cheshatsang Y."/>
            <person name="Citroen M."/>
            <person name="Collymore A."/>
            <person name="Considine T."/>
            <person name="Cook A."/>
            <person name="Cooke P."/>
            <person name="Corum B."/>
            <person name="Cuomo C."/>
            <person name="David R."/>
            <person name="Dawoe T."/>
            <person name="Degray S."/>
            <person name="Dodge S."/>
            <person name="Dooley K."/>
            <person name="Dorje P."/>
            <person name="Dorjee K."/>
            <person name="Dorris L."/>
            <person name="Duffey N."/>
            <person name="Dupes A."/>
            <person name="Elkins T."/>
            <person name="Engels R."/>
            <person name="Erickson J."/>
            <person name="Farina A."/>
            <person name="Faro S."/>
            <person name="Ferreira P."/>
            <person name="Fischer H."/>
            <person name="Fitzgerald M."/>
            <person name="Foley K."/>
            <person name="Gage D."/>
            <person name="Galagan J."/>
            <person name="Gearin G."/>
            <person name="Gnerre S."/>
            <person name="Gnirke A."/>
            <person name="Goyette A."/>
            <person name="Graham J."/>
            <person name="Grandbois E."/>
            <person name="Gyaltsen K."/>
            <person name="Hafez N."/>
            <person name="Hagopian D."/>
            <person name="Hagos B."/>
            <person name="Hall J."/>
            <person name="Hatcher B."/>
            <person name="Heller A."/>
            <person name="Higgins H."/>
            <person name="Honan T."/>
            <person name="Horn A."/>
            <person name="Houde N."/>
            <person name="Hughes L."/>
            <person name="Hulme W."/>
            <person name="Husby E."/>
            <person name="Iliev I."/>
            <person name="Jaffe D."/>
            <person name="Jones C."/>
            <person name="Kamal M."/>
            <person name="Kamat A."/>
            <person name="Kamvysselis M."/>
            <person name="Karlsson E."/>
            <person name="Kells C."/>
            <person name="Kieu A."/>
            <person name="Kisner P."/>
            <person name="Kodira C."/>
            <person name="Kulbokas E."/>
            <person name="Labutti K."/>
            <person name="Lama D."/>
            <person name="Landers T."/>
            <person name="Leger J."/>
            <person name="Levine S."/>
            <person name="Lewis D."/>
            <person name="Lewis T."/>
            <person name="Lindblad-toh K."/>
            <person name="Liu X."/>
            <person name="Lokyitsang T."/>
            <person name="Lokyitsang Y."/>
            <person name="Lucien O."/>
            <person name="Lui A."/>
            <person name="Ma L.J."/>
            <person name="Mabbitt R."/>
            <person name="Macdonald J."/>
            <person name="Maclean C."/>
            <person name="Major J."/>
            <person name="Manning J."/>
            <person name="Marabella R."/>
            <person name="Maru K."/>
            <person name="Matthews C."/>
            <person name="Mauceli E."/>
            <person name="Mccarthy M."/>
            <person name="Mcdonough S."/>
            <person name="Mcghee T."/>
            <person name="Meldrim J."/>
            <person name="Meneus L."/>
            <person name="Mesirov J."/>
            <person name="Mihalev A."/>
            <person name="Mihova T."/>
            <person name="Mikkelsen T."/>
            <person name="Mlenga V."/>
            <person name="Moru K."/>
            <person name="Mozes J."/>
            <person name="Mulrain L."/>
            <person name="Munson G."/>
            <person name="Naylor J."/>
            <person name="Newes C."/>
            <person name="Nguyen C."/>
            <person name="Nguyen N."/>
            <person name="Nguyen T."/>
            <person name="Nicol R."/>
            <person name="Nielsen C."/>
            <person name="Nizzari M."/>
            <person name="Norbu C."/>
            <person name="Norbu N."/>
            <person name="O'donnell P."/>
            <person name="Okoawo O."/>
            <person name="O'leary S."/>
            <person name="Omotosho B."/>
            <person name="O'neill K."/>
            <person name="Osman S."/>
            <person name="Parker S."/>
            <person name="Perrin D."/>
            <person name="Phunkhang P."/>
            <person name="Piqani B."/>
            <person name="Purcell S."/>
            <person name="Rachupka T."/>
            <person name="Ramasamy U."/>
            <person name="Rameau R."/>
            <person name="Ray V."/>
            <person name="Raymond C."/>
            <person name="Retta R."/>
            <person name="Richardson S."/>
            <person name="Rise C."/>
            <person name="Rodriguez J."/>
            <person name="Rogers J."/>
            <person name="Rogov P."/>
            <person name="Rutman M."/>
            <person name="Schupbach R."/>
            <person name="Seaman C."/>
            <person name="Settipalli S."/>
            <person name="Sharpe T."/>
            <person name="Sheridan J."/>
            <person name="Sherpa N."/>
            <person name="Shi J."/>
            <person name="Smirnov S."/>
            <person name="Smith C."/>
            <person name="Sougnez C."/>
            <person name="Spencer B."/>
            <person name="Stalker J."/>
            <person name="Stange-thomann N."/>
            <person name="Stavropoulos S."/>
            <person name="Stetson K."/>
            <person name="Stone C."/>
            <person name="Stone S."/>
            <person name="Stubbs M."/>
            <person name="Talamas J."/>
            <person name="Tchuinga P."/>
            <person name="Tenzing P."/>
            <person name="Tesfaye S."/>
            <person name="Theodore J."/>
            <person name="Thoulutsang Y."/>
            <person name="Topham K."/>
            <person name="Towey S."/>
            <person name="Tsamla T."/>
            <person name="Tsomo N."/>
            <person name="Vallee D."/>
            <person name="Vassiliev H."/>
            <person name="Venkataraman V."/>
            <person name="Vinson J."/>
            <person name="Vo A."/>
            <person name="Wade C."/>
            <person name="Wang S."/>
            <person name="Wangchuk T."/>
            <person name="Wangdi T."/>
            <person name="Whittaker C."/>
            <person name="Wilkinson J."/>
            <person name="Wu Y."/>
            <person name="Wyman D."/>
            <person name="Yadav S."/>
            <person name="Yang S."/>
            <person name="Yang X."/>
            <person name="Yeager S."/>
            <person name="Yee E."/>
            <person name="Young G."/>
            <person name="Zainoun J."/>
            <person name="Zembeck L."/>
            <person name="Zimmer A."/>
            <person name="Zody M."/>
            <person name="Lander E."/>
        </authorList>
    </citation>
    <scope>NUCLEOTIDE SEQUENCE [LARGE SCALE GENOMIC DNA]</scope>
</reference>
<accession>H2ZGN5</accession>
<feature type="compositionally biased region" description="Polar residues" evidence="1">
    <location>
        <begin position="148"/>
        <end position="157"/>
    </location>
</feature>
<dbReference type="GeneTree" id="ENSGT00530000066799"/>
<evidence type="ECO:0000313" key="2">
    <source>
        <dbReference type="Ensembl" id="ENSCSAVP00000016751.1"/>
    </source>
</evidence>